<feature type="region of interest" description="Disordered" evidence="1">
    <location>
        <begin position="159"/>
        <end position="181"/>
    </location>
</feature>
<feature type="compositionally biased region" description="Polar residues" evidence="1">
    <location>
        <begin position="87"/>
        <end position="103"/>
    </location>
</feature>
<proteinExistence type="predicted"/>
<gene>
    <name evidence="2" type="ORF">NA56DRAFT_654156</name>
</gene>
<reference evidence="2 3" key="1">
    <citation type="submission" date="2016-05" db="EMBL/GenBank/DDBJ databases">
        <title>A degradative enzymes factory behind the ericoid mycorrhizal symbiosis.</title>
        <authorList>
            <consortium name="DOE Joint Genome Institute"/>
            <person name="Martino E."/>
            <person name="Morin E."/>
            <person name="Grelet G."/>
            <person name="Kuo A."/>
            <person name="Kohler A."/>
            <person name="Daghino S."/>
            <person name="Barry K."/>
            <person name="Choi C."/>
            <person name="Cichocki N."/>
            <person name="Clum A."/>
            <person name="Copeland A."/>
            <person name="Hainaut M."/>
            <person name="Haridas S."/>
            <person name="Labutti K."/>
            <person name="Lindquist E."/>
            <person name="Lipzen A."/>
            <person name="Khouja H.-R."/>
            <person name="Murat C."/>
            <person name="Ohm R."/>
            <person name="Olson A."/>
            <person name="Spatafora J."/>
            <person name="Veneault-Fourrey C."/>
            <person name="Henrissat B."/>
            <person name="Grigoriev I."/>
            <person name="Martin F."/>
            <person name="Perotto S."/>
        </authorList>
    </citation>
    <scope>NUCLEOTIDE SEQUENCE [LARGE SCALE GENOMIC DNA]</scope>
    <source>
        <strain evidence="2 3">UAMH 7357</strain>
    </source>
</reference>
<organism evidence="2 3">
    <name type="scientific">Hyaloscypha hepaticicola</name>
    <dbReference type="NCBI Taxonomy" id="2082293"/>
    <lineage>
        <taxon>Eukaryota</taxon>
        <taxon>Fungi</taxon>
        <taxon>Dikarya</taxon>
        <taxon>Ascomycota</taxon>
        <taxon>Pezizomycotina</taxon>
        <taxon>Leotiomycetes</taxon>
        <taxon>Helotiales</taxon>
        <taxon>Hyaloscyphaceae</taxon>
        <taxon>Hyaloscypha</taxon>
    </lineage>
</organism>
<dbReference type="STRING" id="1745343.A0A2J6QM55"/>
<dbReference type="Proteomes" id="UP000235672">
    <property type="component" value="Unassembled WGS sequence"/>
</dbReference>
<dbReference type="OrthoDB" id="48036at2759"/>
<dbReference type="InterPro" id="IPR052436">
    <property type="entry name" value="LTO1_adapter"/>
</dbReference>
<evidence type="ECO:0000313" key="3">
    <source>
        <dbReference type="Proteomes" id="UP000235672"/>
    </source>
</evidence>
<accession>A0A2J6QM55</accession>
<dbReference type="AlphaFoldDB" id="A0A2J6QM55"/>
<name>A0A2J6QM55_9HELO</name>
<feature type="compositionally biased region" description="Basic and acidic residues" evidence="1">
    <location>
        <begin position="172"/>
        <end position="181"/>
    </location>
</feature>
<dbReference type="EMBL" id="KZ613466">
    <property type="protein sequence ID" value="PMD27331.1"/>
    <property type="molecule type" value="Genomic_DNA"/>
</dbReference>
<dbReference type="PANTHER" id="PTHR28532">
    <property type="entry name" value="GEO13458P1"/>
    <property type="match status" value="1"/>
</dbReference>
<dbReference type="PANTHER" id="PTHR28532:SF1">
    <property type="entry name" value="ORAL CANCER OVEREXPRESSED 1"/>
    <property type="match status" value="1"/>
</dbReference>
<feature type="region of interest" description="Disordered" evidence="1">
    <location>
        <begin position="66"/>
        <end position="103"/>
    </location>
</feature>
<protein>
    <submittedName>
        <fullName evidence="2">Uncharacterized protein</fullName>
    </submittedName>
</protein>
<evidence type="ECO:0000313" key="2">
    <source>
        <dbReference type="EMBL" id="PMD27331.1"/>
    </source>
</evidence>
<feature type="compositionally biased region" description="Low complexity" evidence="1">
    <location>
        <begin position="69"/>
        <end position="80"/>
    </location>
</feature>
<sequence length="181" mass="20225">MQSGTFDEVLGLEEQFYHDGLQQGLADGVRAGQIEGRTFGLEKGFEKYIESGRLFGKSLVWANRIPRSQQQPDDQDTTQPEAASRISPATPNQQDSLPMTLTSLPKIQRLERHLKVLHALSEPESLSTENTEEAVSDFDDRLKRAEGKTKIIERLVGEGREEVDGGPTNTDEYVHNISTKD</sequence>
<evidence type="ECO:0000256" key="1">
    <source>
        <dbReference type="SAM" id="MobiDB-lite"/>
    </source>
</evidence>
<keyword evidence="3" id="KW-1185">Reference proteome</keyword>